<evidence type="ECO:0000256" key="5">
    <source>
        <dbReference type="ARBA" id="ARBA00023136"/>
    </source>
</evidence>
<feature type="transmembrane region" description="Helical" evidence="6">
    <location>
        <begin position="339"/>
        <end position="364"/>
    </location>
</feature>
<feature type="domain" description="Major facilitator superfamily (MFS) profile" evidence="7">
    <location>
        <begin position="17"/>
        <end position="401"/>
    </location>
</feature>
<dbReference type="GO" id="GO:0022857">
    <property type="term" value="F:transmembrane transporter activity"/>
    <property type="evidence" value="ECO:0007669"/>
    <property type="project" value="InterPro"/>
</dbReference>
<accession>A0A5C8UY47</accession>
<feature type="transmembrane region" description="Helical" evidence="6">
    <location>
        <begin position="219"/>
        <end position="240"/>
    </location>
</feature>
<dbReference type="Gene3D" id="1.20.1250.20">
    <property type="entry name" value="MFS general substrate transporter like domains"/>
    <property type="match status" value="1"/>
</dbReference>
<evidence type="ECO:0000256" key="2">
    <source>
        <dbReference type="ARBA" id="ARBA00022475"/>
    </source>
</evidence>
<reference evidence="8 9" key="1">
    <citation type="submission" date="2019-08" db="EMBL/GenBank/DDBJ databases">
        <title>Bacterial whole genome sequence for Glaciihabitans sp. CHu50b-6-2.</title>
        <authorList>
            <person name="Jin L."/>
        </authorList>
    </citation>
    <scope>NUCLEOTIDE SEQUENCE [LARGE SCALE GENOMIC DNA]</scope>
    <source>
        <strain evidence="8 9">CHu50b-6-2</strain>
    </source>
</reference>
<dbReference type="Pfam" id="PF07690">
    <property type="entry name" value="MFS_1"/>
    <property type="match status" value="2"/>
</dbReference>
<keyword evidence="2" id="KW-1003">Cell membrane</keyword>
<dbReference type="AlphaFoldDB" id="A0A5C8UY47"/>
<dbReference type="GO" id="GO:0005886">
    <property type="term" value="C:plasma membrane"/>
    <property type="evidence" value="ECO:0007669"/>
    <property type="project" value="UniProtKB-SubCell"/>
</dbReference>
<feature type="transmembrane region" description="Helical" evidence="6">
    <location>
        <begin position="54"/>
        <end position="76"/>
    </location>
</feature>
<feature type="transmembrane region" description="Helical" evidence="6">
    <location>
        <begin position="170"/>
        <end position="192"/>
    </location>
</feature>
<evidence type="ECO:0000259" key="7">
    <source>
        <dbReference type="PROSITE" id="PS50850"/>
    </source>
</evidence>
<evidence type="ECO:0000256" key="4">
    <source>
        <dbReference type="ARBA" id="ARBA00022989"/>
    </source>
</evidence>
<feature type="transmembrane region" description="Helical" evidence="6">
    <location>
        <begin position="142"/>
        <end position="164"/>
    </location>
</feature>
<dbReference type="SUPFAM" id="SSF103473">
    <property type="entry name" value="MFS general substrate transporter"/>
    <property type="match status" value="1"/>
</dbReference>
<sequence>MAVRGAQGKTASAFPIAGLLVLAGAIFVSVTSEFLPTGLLPDMARELHVSESRIGLLITIFAATVVVSTTPIAALTRRFSRKSLVIVVLIVIASGAVLAALAPTYEVLVAARVIGGLAHGLFWAVVGAYSAHLVPKHQIGRAVAITSGGATAAFVLGVPLGTALGHLVGWRLAFAAIAVVILVLAVLVLRFLPPVDHRVTLSTGEIAVPLGRDRSLPGVIVICLVIVVIMMGQNVYYTYIAPWLIHTAHFDASSIALILFLYGGAGAVGLALAGAVADRFSRRGFVVATAIVLLAVLALALFPTNPVVVLAAIVVWGIAFGGLPAMLQTRMLHTASARVRDLAAALFTTSFNLAIGGGALVGGILLDRVGLTTLPFVDLVFLGAGIVLSLATDAWLSARASRARPRPA</sequence>
<evidence type="ECO:0000256" key="6">
    <source>
        <dbReference type="SAM" id="Phobius"/>
    </source>
</evidence>
<dbReference type="PANTHER" id="PTHR43124">
    <property type="entry name" value="PURINE EFFLUX PUMP PBUE"/>
    <property type="match status" value="1"/>
</dbReference>
<dbReference type="PROSITE" id="PS50850">
    <property type="entry name" value="MFS"/>
    <property type="match status" value="1"/>
</dbReference>
<feature type="transmembrane region" description="Helical" evidence="6">
    <location>
        <begin position="308"/>
        <end position="327"/>
    </location>
</feature>
<evidence type="ECO:0000256" key="3">
    <source>
        <dbReference type="ARBA" id="ARBA00022692"/>
    </source>
</evidence>
<feature type="transmembrane region" description="Helical" evidence="6">
    <location>
        <begin position="376"/>
        <end position="396"/>
    </location>
</feature>
<proteinExistence type="predicted"/>
<name>A0A5C8UY47_9MICO</name>
<dbReference type="InterPro" id="IPR036259">
    <property type="entry name" value="MFS_trans_sf"/>
</dbReference>
<evidence type="ECO:0000313" key="9">
    <source>
        <dbReference type="Proteomes" id="UP000321379"/>
    </source>
</evidence>
<dbReference type="CDD" id="cd17324">
    <property type="entry name" value="MFS_NepI_like"/>
    <property type="match status" value="1"/>
</dbReference>
<dbReference type="EMBL" id="VRMG01000002">
    <property type="protein sequence ID" value="TXN32629.1"/>
    <property type="molecule type" value="Genomic_DNA"/>
</dbReference>
<feature type="transmembrane region" description="Helical" evidence="6">
    <location>
        <begin position="252"/>
        <end position="277"/>
    </location>
</feature>
<feature type="transmembrane region" description="Helical" evidence="6">
    <location>
        <begin position="109"/>
        <end position="130"/>
    </location>
</feature>
<gene>
    <name evidence="8" type="ORF">FVP33_00695</name>
</gene>
<keyword evidence="4 6" id="KW-1133">Transmembrane helix</keyword>
<keyword evidence="5 6" id="KW-0472">Membrane</keyword>
<feature type="transmembrane region" description="Helical" evidence="6">
    <location>
        <begin position="284"/>
        <end position="302"/>
    </location>
</feature>
<dbReference type="InterPro" id="IPR050189">
    <property type="entry name" value="MFS_Efflux_Transporters"/>
</dbReference>
<feature type="transmembrane region" description="Helical" evidence="6">
    <location>
        <begin position="83"/>
        <end position="103"/>
    </location>
</feature>
<keyword evidence="9" id="KW-1185">Reference proteome</keyword>
<dbReference type="InterPro" id="IPR011701">
    <property type="entry name" value="MFS"/>
</dbReference>
<feature type="transmembrane region" description="Helical" evidence="6">
    <location>
        <begin position="12"/>
        <end position="34"/>
    </location>
</feature>
<dbReference type="PANTHER" id="PTHR43124:SF4">
    <property type="entry name" value="SUGAR EFFLUX TRANSPORTER"/>
    <property type="match status" value="1"/>
</dbReference>
<comment type="caution">
    <text evidence="8">The sequence shown here is derived from an EMBL/GenBank/DDBJ whole genome shotgun (WGS) entry which is preliminary data.</text>
</comment>
<dbReference type="Proteomes" id="UP000321379">
    <property type="component" value="Unassembled WGS sequence"/>
</dbReference>
<organism evidence="8 9">
    <name type="scientific">Lacisediminihabitans profunda</name>
    <dbReference type="NCBI Taxonomy" id="2594790"/>
    <lineage>
        <taxon>Bacteria</taxon>
        <taxon>Bacillati</taxon>
        <taxon>Actinomycetota</taxon>
        <taxon>Actinomycetes</taxon>
        <taxon>Micrococcales</taxon>
        <taxon>Microbacteriaceae</taxon>
        <taxon>Lacisediminihabitans</taxon>
    </lineage>
</organism>
<dbReference type="InterPro" id="IPR020846">
    <property type="entry name" value="MFS_dom"/>
</dbReference>
<evidence type="ECO:0000313" key="8">
    <source>
        <dbReference type="EMBL" id="TXN32629.1"/>
    </source>
</evidence>
<comment type="subcellular location">
    <subcellularLocation>
        <location evidence="1">Cell membrane</location>
        <topology evidence="1">Multi-pass membrane protein</topology>
    </subcellularLocation>
</comment>
<protein>
    <submittedName>
        <fullName evidence="8">MFS transporter</fullName>
    </submittedName>
</protein>
<evidence type="ECO:0000256" key="1">
    <source>
        <dbReference type="ARBA" id="ARBA00004651"/>
    </source>
</evidence>
<keyword evidence="3 6" id="KW-0812">Transmembrane</keyword>